<sequence length="166" mass="18921">MKKIVFIGLAIFSLMLGSCAKTNKKQEVKQQNAQETVAQNNKKENKKMKTTEMTTAMFKDRVMDFKKMSDKWEFKGDKPAIIDFYATWCGPCKMIAPIVEEIANDYDGKIDVYKVDVDKNEELAAMFGIQTIPTLLFIPMEGKPVTSVGAKMKPELEEMIKQHLLK</sequence>
<dbReference type="Gene3D" id="3.40.30.10">
    <property type="entry name" value="Glutaredoxin"/>
    <property type="match status" value="1"/>
</dbReference>
<evidence type="ECO:0000256" key="6">
    <source>
        <dbReference type="NCBIfam" id="TIGR01068"/>
    </source>
</evidence>
<dbReference type="PROSITE" id="PS51352">
    <property type="entry name" value="THIOREDOXIN_2"/>
    <property type="match status" value="1"/>
</dbReference>
<dbReference type="GO" id="GO:0005737">
    <property type="term" value="C:cytoplasm"/>
    <property type="evidence" value="ECO:0007669"/>
    <property type="project" value="TreeGrafter"/>
</dbReference>
<dbReference type="SUPFAM" id="SSF52833">
    <property type="entry name" value="Thioredoxin-like"/>
    <property type="match status" value="1"/>
</dbReference>
<gene>
    <name evidence="9" type="ORF">HMPREF3226_02018</name>
</gene>
<evidence type="ECO:0000256" key="1">
    <source>
        <dbReference type="ARBA" id="ARBA00008987"/>
    </source>
</evidence>
<dbReference type="PATRIC" id="fig|28128.5.peg.2080"/>
<feature type="chain" id="PRO_5007458593" description="Thioredoxin" evidence="7">
    <location>
        <begin position="21"/>
        <end position="166"/>
    </location>
</feature>
<name>A0A133PZ15_9BACT</name>
<proteinExistence type="inferred from homology"/>
<evidence type="ECO:0000256" key="7">
    <source>
        <dbReference type="SAM" id="SignalP"/>
    </source>
</evidence>
<dbReference type="OrthoDB" id="9790390at2"/>
<dbReference type="Pfam" id="PF00085">
    <property type="entry name" value="Thioredoxin"/>
    <property type="match status" value="1"/>
</dbReference>
<comment type="caution">
    <text evidence="9">The sequence shown here is derived from an EMBL/GenBank/DDBJ whole genome shotgun (WGS) entry which is preliminary data.</text>
</comment>
<dbReference type="FunFam" id="3.40.30.10:FF:000001">
    <property type="entry name" value="Thioredoxin"/>
    <property type="match status" value="1"/>
</dbReference>
<reference evidence="10" key="1">
    <citation type="submission" date="2016-01" db="EMBL/GenBank/DDBJ databases">
        <authorList>
            <person name="Mitreva M."/>
            <person name="Pepin K.H."/>
            <person name="Mihindukulasuriya K.A."/>
            <person name="Fulton R."/>
            <person name="Fronick C."/>
            <person name="O'Laughlin M."/>
            <person name="Miner T."/>
            <person name="Herter B."/>
            <person name="Rosa B.A."/>
            <person name="Cordes M."/>
            <person name="Tomlinson C."/>
            <person name="Wollam A."/>
            <person name="Palsikar V.B."/>
            <person name="Mardis E.R."/>
            <person name="Wilson R.K."/>
        </authorList>
    </citation>
    <scope>NUCLEOTIDE SEQUENCE [LARGE SCALE GENOMIC DNA]</scope>
    <source>
        <strain evidence="10">MJR7716</strain>
    </source>
</reference>
<comment type="similarity">
    <text evidence="1">Belongs to the thioredoxin family.</text>
</comment>
<dbReference type="InterPro" id="IPR017937">
    <property type="entry name" value="Thioredoxin_CS"/>
</dbReference>
<protein>
    <recommendedName>
        <fullName evidence="6">Thioredoxin</fullName>
    </recommendedName>
</protein>
<evidence type="ECO:0000259" key="8">
    <source>
        <dbReference type="PROSITE" id="PS51352"/>
    </source>
</evidence>
<dbReference type="GO" id="GO:0015035">
    <property type="term" value="F:protein-disulfide reductase activity"/>
    <property type="evidence" value="ECO:0007669"/>
    <property type="project" value="UniProtKB-UniRule"/>
</dbReference>
<dbReference type="eggNOG" id="COG3118">
    <property type="taxonomic scope" value="Bacteria"/>
</dbReference>
<organism evidence="9 10">
    <name type="scientific">Prevotella corporis</name>
    <dbReference type="NCBI Taxonomy" id="28128"/>
    <lineage>
        <taxon>Bacteria</taxon>
        <taxon>Pseudomonadati</taxon>
        <taxon>Bacteroidota</taxon>
        <taxon>Bacteroidia</taxon>
        <taxon>Bacteroidales</taxon>
        <taxon>Prevotellaceae</taxon>
        <taxon>Prevotella</taxon>
    </lineage>
</organism>
<dbReference type="AlphaFoldDB" id="A0A133PZ15"/>
<dbReference type="InterPro" id="IPR036249">
    <property type="entry name" value="Thioredoxin-like_sf"/>
</dbReference>
<keyword evidence="7" id="KW-0732">Signal</keyword>
<dbReference type="PROSITE" id="PS00194">
    <property type="entry name" value="THIOREDOXIN_1"/>
    <property type="match status" value="1"/>
</dbReference>
<feature type="domain" description="Thioredoxin" evidence="8">
    <location>
        <begin position="42"/>
        <end position="165"/>
    </location>
</feature>
<evidence type="ECO:0000256" key="2">
    <source>
        <dbReference type="ARBA" id="ARBA00022448"/>
    </source>
</evidence>
<dbReference type="InterPro" id="IPR005746">
    <property type="entry name" value="Thioredoxin"/>
</dbReference>
<keyword evidence="10" id="KW-1185">Reference proteome</keyword>
<dbReference type="Proteomes" id="UP000070533">
    <property type="component" value="Unassembled WGS sequence"/>
</dbReference>
<dbReference type="PANTHER" id="PTHR45663">
    <property type="entry name" value="GEO12009P1"/>
    <property type="match status" value="1"/>
</dbReference>
<evidence type="ECO:0000256" key="4">
    <source>
        <dbReference type="ARBA" id="ARBA00023157"/>
    </source>
</evidence>
<keyword evidence="2" id="KW-0813">Transport</keyword>
<evidence type="ECO:0000256" key="3">
    <source>
        <dbReference type="ARBA" id="ARBA00022982"/>
    </source>
</evidence>
<dbReference type="PROSITE" id="PS51257">
    <property type="entry name" value="PROKAR_LIPOPROTEIN"/>
    <property type="match status" value="1"/>
</dbReference>
<dbReference type="PANTHER" id="PTHR45663:SF11">
    <property type="entry name" value="GEO12009P1"/>
    <property type="match status" value="1"/>
</dbReference>
<dbReference type="CDD" id="cd02947">
    <property type="entry name" value="TRX_family"/>
    <property type="match status" value="1"/>
</dbReference>
<dbReference type="RefSeq" id="WP_060941046.1">
    <property type="nucleotide sequence ID" value="NZ_JAIHUT010000040.1"/>
</dbReference>
<evidence type="ECO:0000313" key="10">
    <source>
        <dbReference type="Proteomes" id="UP000070533"/>
    </source>
</evidence>
<accession>A0A133PZ15</accession>
<keyword evidence="4" id="KW-1015">Disulfide bond</keyword>
<dbReference type="STRING" id="28128.HMPREF3226_02018"/>
<keyword evidence="3" id="KW-0249">Electron transport</keyword>
<dbReference type="PRINTS" id="PR00421">
    <property type="entry name" value="THIOREDOXIN"/>
</dbReference>
<evidence type="ECO:0000313" key="9">
    <source>
        <dbReference type="EMBL" id="KXA35540.1"/>
    </source>
</evidence>
<feature type="signal peptide" evidence="7">
    <location>
        <begin position="1"/>
        <end position="20"/>
    </location>
</feature>
<evidence type="ECO:0000256" key="5">
    <source>
        <dbReference type="ARBA" id="ARBA00023284"/>
    </source>
</evidence>
<keyword evidence="5" id="KW-0676">Redox-active center</keyword>
<dbReference type="NCBIfam" id="TIGR01068">
    <property type="entry name" value="thioredoxin"/>
    <property type="match status" value="1"/>
</dbReference>
<dbReference type="EMBL" id="LRQG01000181">
    <property type="protein sequence ID" value="KXA35540.1"/>
    <property type="molecule type" value="Genomic_DNA"/>
</dbReference>
<dbReference type="InterPro" id="IPR013766">
    <property type="entry name" value="Thioredoxin_domain"/>
</dbReference>